<evidence type="ECO:0000256" key="1">
    <source>
        <dbReference type="SAM" id="MobiDB-lite"/>
    </source>
</evidence>
<gene>
    <name evidence="4" type="ORF">DO021_06495</name>
    <name evidence="3" type="ORF">EYB58_15565</name>
</gene>
<dbReference type="OrthoDB" id="9781031at2"/>
<keyword evidence="2" id="KW-1133">Transmembrane helix</keyword>
<reference evidence="4 5" key="1">
    <citation type="submission" date="2018-06" db="EMBL/GenBank/DDBJ databases">
        <title>Complete Genome Sequence of Desulfobacter hydrogenophilus (DSM3380).</title>
        <authorList>
            <person name="Marietou A."/>
            <person name="Schreiber L."/>
            <person name="Marshall I."/>
            <person name="Jorgensen B."/>
        </authorList>
    </citation>
    <scope>NUCLEOTIDE SEQUENCE [LARGE SCALE GENOMIC DNA]</scope>
    <source>
        <strain evidence="4 5">DSM 3380</strain>
    </source>
</reference>
<evidence type="ECO:0008006" key="7">
    <source>
        <dbReference type="Google" id="ProtNLM"/>
    </source>
</evidence>
<name>A0A328FI80_9BACT</name>
<keyword evidence="2" id="KW-0812">Transmembrane</keyword>
<dbReference type="EMBL" id="QLNI01000010">
    <property type="protein sequence ID" value="RAM02863.1"/>
    <property type="molecule type" value="Genomic_DNA"/>
</dbReference>
<sequence>MGKCQQEIYNFIFLIAIYFCLCTYYPPYHSKYNPVERVWGRLEQHWNEGLLDKVEKIIGLTKTMTRKGWSPVVTFVKKRHRSDKTGWAGYRKSNFPNRGDSKMGC</sequence>
<dbReference type="Pfam" id="PF07592">
    <property type="entry name" value="DDE_Tnp_ISAZ013"/>
    <property type="match status" value="1"/>
</dbReference>
<dbReference type="Proteomes" id="UP000293902">
    <property type="component" value="Chromosome"/>
</dbReference>
<feature type="transmembrane region" description="Helical" evidence="2">
    <location>
        <begin position="7"/>
        <end position="26"/>
    </location>
</feature>
<evidence type="ECO:0000313" key="5">
    <source>
        <dbReference type="Proteomes" id="UP000248798"/>
    </source>
</evidence>
<accession>A0A328FI80</accession>
<proteinExistence type="predicted"/>
<evidence type="ECO:0000256" key="2">
    <source>
        <dbReference type="SAM" id="Phobius"/>
    </source>
</evidence>
<organism evidence="4 5">
    <name type="scientific">Desulfobacter hydrogenophilus</name>
    <dbReference type="NCBI Taxonomy" id="2291"/>
    <lineage>
        <taxon>Bacteria</taxon>
        <taxon>Pseudomonadati</taxon>
        <taxon>Thermodesulfobacteriota</taxon>
        <taxon>Desulfobacteria</taxon>
        <taxon>Desulfobacterales</taxon>
        <taxon>Desulfobacteraceae</taxon>
        <taxon>Desulfobacter</taxon>
    </lineage>
</organism>
<dbReference type="AlphaFoldDB" id="A0A328FI80"/>
<protein>
    <recommendedName>
        <fullName evidence="7">Transposase</fullName>
    </recommendedName>
</protein>
<dbReference type="Proteomes" id="UP000248798">
    <property type="component" value="Unassembled WGS sequence"/>
</dbReference>
<evidence type="ECO:0000313" key="4">
    <source>
        <dbReference type="EMBL" id="RAM02863.1"/>
    </source>
</evidence>
<keyword evidence="2" id="KW-0472">Membrane</keyword>
<feature type="region of interest" description="Disordered" evidence="1">
    <location>
        <begin position="84"/>
        <end position="105"/>
    </location>
</feature>
<dbReference type="EMBL" id="CP036313">
    <property type="protein sequence ID" value="QBH15624.1"/>
    <property type="molecule type" value="Genomic_DNA"/>
</dbReference>
<dbReference type="RefSeq" id="WP_111954900.1">
    <property type="nucleotide sequence ID" value="NZ_CP036313.1"/>
</dbReference>
<evidence type="ECO:0000313" key="3">
    <source>
        <dbReference type="EMBL" id="QBH15624.1"/>
    </source>
</evidence>
<keyword evidence="6" id="KW-1185">Reference proteome</keyword>
<reference evidence="3 6" key="2">
    <citation type="submission" date="2019-02" db="EMBL/GenBank/DDBJ databases">
        <title>Complete genome sequence of Desulfobacter hydrogenophilus AcRS1.</title>
        <authorList>
            <person name="Marietou A."/>
            <person name="Lund M.B."/>
            <person name="Marshall I.P.G."/>
            <person name="Schreiber L."/>
            <person name="Jorgensen B."/>
        </authorList>
    </citation>
    <scope>NUCLEOTIDE SEQUENCE [LARGE SCALE GENOMIC DNA]</scope>
    <source>
        <strain evidence="3 6">AcRS1</strain>
    </source>
</reference>
<evidence type="ECO:0000313" key="6">
    <source>
        <dbReference type="Proteomes" id="UP000293902"/>
    </source>
</evidence>
<dbReference type="InterPro" id="IPR011518">
    <property type="entry name" value="Transposase_36"/>
</dbReference>